<accession>A0A8J4U6F9</accession>
<proteinExistence type="predicted"/>
<evidence type="ECO:0000313" key="1">
    <source>
        <dbReference type="EMBL" id="KAF5900488.1"/>
    </source>
</evidence>
<keyword evidence="1" id="KW-0378">Hydrolase</keyword>
<reference evidence="1" key="1">
    <citation type="submission" date="2020-07" db="EMBL/GenBank/DDBJ databases">
        <title>Clarias magur genome sequencing, assembly and annotation.</title>
        <authorList>
            <person name="Kushwaha B."/>
            <person name="Kumar R."/>
            <person name="Das P."/>
            <person name="Joshi C.G."/>
            <person name="Kumar D."/>
            <person name="Nagpure N.S."/>
            <person name="Pandey M."/>
            <person name="Agarwal S."/>
            <person name="Srivastava S."/>
            <person name="Singh M."/>
            <person name="Sahoo L."/>
            <person name="Jayasankar P."/>
            <person name="Meher P.K."/>
            <person name="Koringa P.G."/>
            <person name="Iquebal M.A."/>
            <person name="Das S.P."/>
            <person name="Bit A."/>
            <person name="Patnaik S."/>
            <person name="Patel N."/>
            <person name="Shah T.M."/>
            <person name="Hinsu A."/>
            <person name="Jena J.K."/>
        </authorList>
    </citation>
    <scope>NUCLEOTIDE SEQUENCE</scope>
    <source>
        <strain evidence="1">CIFAMagur01</strain>
        <tissue evidence="1">Testis</tissue>
    </source>
</reference>
<dbReference type="EMBL" id="QNUK01000134">
    <property type="protein sequence ID" value="KAF5900488.1"/>
    <property type="molecule type" value="Genomic_DNA"/>
</dbReference>
<dbReference type="GO" id="GO:0004177">
    <property type="term" value="F:aminopeptidase activity"/>
    <property type="evidence" value="ECO:0007669"/>
    <property type="project" value="UniProtKB-KW"/>
</dbReference>
<keyword evidence="1" id="KW-0645">Protease</keyword>
<name>A0A8J4U6F9_CLAMG</name>
<sequence length="77" mass="8420">MKLSYVGLETNGSWFEVKLQVGVKSSAWDNKDFPTISKGFFIIRWGCYSKSLSSSVPIPPSLMLTVTAEGLDDGLTS</sequence>
<evidence type="ECO:0000313" key="2">
    <source>
        <dbReference type="Proteomes" id="UP000727407"/>
    </source>
</evidence>
<gene>
    <name evidence="1" type="ORF">DAT39_009815</name>
</gene>
<organism evidence="1 2">
    <name type="scientific">Clarias magur</name>
    <name type="common">Asian catfish</name>
    <name type="synonym">Macropteronotus magur</name>
    <dbReference type="NCBI Taxonomy" id="1594786"/>
    <lineage>
        <taxon>Eukaryota</taxon>
        <taxon>Metazoa</taxon>
        <taxon>Chordata</taxon>
        <taxon>Craniata</taxon>
        <taxon>Vertebrata</taxon>
        <taxon>Euteleostomi</taxon>
        <taxon>Actinopterygii</taxon>
        <taxon>Neopterygii</taxon>
        <taxon>Teleostei</taxon>
        <taxon>Ostariophysi</taxon>
        <taxon>Siluriformes</taxon>
        <taxon>Clariidae</taxon>
        <taxon>Clarias</taxon>
    </lineage>
</organism>
<keyword evidence="1" id="KW-0031">Aminopeptidase</keyword>
<dbReference type="Proteomes" id="UP000727407">
    <property type="component" value="Unassembled WGS sequence"/>
</dbReference>
<dbReference type="AlphaFoldDB" id="A0A8J4U6F9"/>
<keyword evidence="2" id="KW-1185">Reference proteome</keyword>
<comment type="caution">
    <text evidence="1">The sequence shown here is derived from an EMBL/GenBank/DDBJ whole genome shotgun (WGS) entry which is preliminary data.</text>
</comment>
<protein>
    <submittedName>
        <fullName evidence="1">Putative Xaa-Pro aminopeptidase</fullName>
    </submittedName>
</protein>